<reference evidence="2" key="1">
    <citation type="submission" date="2020-07" db="EMBL/GenBank/DDBJ databases">
        <title>Genome sequence and genetic diversity analysis of an under-domesticated orphan crop, white fonio (Digitaria exilis).</title>
        <authorList>
            <person name="Bennetzen J.L."/>
            <person name="Chen S."/>
            <person name="Ma X."/>
            <person name="Wang X."/>
            <person name="Yssel A.E.J."/>
            <person name="Chaluvadi S.R."/>
            <person name="Johnson M."/>
            <person name="Gangashetty P."/>
            <person name="Hamidou F."/>
            <person name="Sanogo M.D."/>
            <person name="Zwaenepoel A."/>
            <person name="Wallace J."/>
            <person name="Van De Peer Y."/>
            <person name="Van Deynze A."/>
        </authorList>
    </citation>
    <scope>NUCLEOTIDE SEQUENCE</scope>
    <source>
        <tissue evidence="2">Leaves</tissue>
    </source>
</reference>
<evidence type="ECO:0000313" key="3">
    <source>
        <dbReference type="Proteomes" id="UP000636709"/>
    </source>
</evidence>
<dbReference type="PANTHER" id="PTHR36376:SF1">
    <property type="entry name" value="OS09G0514700 PROTEIN"/>
    <property type="match status" value="1"/>
</dbReference>
<keyword evidence="3" id="KW-1185">Reference proteome</keyword>
<evidence type="ECO:0000256" key="1">
    <source>
        <dbReference type="SAM" id="MobiDB-lite"/>
    </source>
</evidence>
<sequence>MGYKESKNHLLSLSFQELQCLCKRYNLPAKKTHSQLASSLASLLEASQSPATSTVPLAIVKETSTCNHVNNKRGPYNGGDDGRPLVQVKHQKGSQTPLAETTKGGMGTGTGISPVSINYVRPDCHGPSSSEPGADHNLQSQRDVGIGTKSANAGLVSIHHHPPDNIIDQICPPIIQKHPEASTPFSHMEDTTNKGCGPSDKMSANAPAVQFSVMSDEGIDLVVDLNSTPASWAKNFMAEMCISPPSEPGNFSTFISSLACKDDNSTGSPSGNIIVDIHSKGAENIVPSTNSSLASDVGENSRSVPYPADTVTVNSVSSTSTLAGTPVELSGHQEGALVVSSSCLTADVQNNVTSGMMMAGALDNEVLPSESVDVSMQSEGIAVPLNDASMQPTGNKIMTSPGGVVRSVSNEDPCLKSSEKQTADVPARVQLPHSSNDIHETLMENEPVEALAVEEDVGCGDSLSIFCQLAGQTVAKLPITDAQSHASSADHRVAGSFDLAHPTSSSAASDNAFNSLTSKYGAESVQSRGSTDKNRGRGAEGLEELESVTPAAYSEPPRNIQLSLRSASAKKKPSTLPRRSARLVPKVCVHFIDYSTY</sequence>
<protein>
    <submittedName>
        <fullName evidence="2">Uncharacterized protein</fullName>
    </submittedName>
</protein>
<dbReference type="Proteomes" id="UP000636709">
    <property type="component" value="Unassembled WGS sequence"/>
</dbReference>
<evidence type="ECO:0000313" key="2">
    <source>
        <dbReference type="EMBL" id="KAF8780828.1"/>
    </source>
</evidence>
<feature type="region of interest" description="Disordered" evidence="1">
    <location>
        <begin position="521"/>
        <end position="578"/>
    </location>
</feature>
<gene>
    <name evidence="2" type="ORF">HU200_000775</name>
</gene>
<feature type="region of interest" description="Disordered" evidence="1">
    <location>
        <begin position="68"/>
        <end position="109"/>
    </location>
</feature>
<dbReference type="AlphaFoldDB" id="A0A835FXU6"/>
<comment type="caution">
    <text evidence="2">The sequence shown here is derived from an EMBL/GenBank/DDBJ whole genome shotgun (WGS) entry which is preliminary data.</text>
</comment>
<feature type="compositionally biased region" description="Polar residues" evidence="1">
    <location>
        <begin position="127"/>
        <end position="140"/>
    </location>
</feature>
<accession>A0A835FXU6</accession>
<dbReference type="EMBL" id="JACEFO010000112">
    <property type="protein sequence ID" value="KAF8780828.1"/>
    <property type="molecule type" value="Genomic_DNA"/>
</dbReference>
<dbReference type="PANTHER" id="PTHR36376">
    <property type="entry name" value="OS09G0514700 PROTEIN"/>
    <property type="match status" value="1"/>
</dbReference>
<feature type="region of interest" description="Disordered" evidence="1">
    <location>
        <begin position="121"/>
        <end position="140"/>
    </location>
</feature>
<proteinExistence type="predicted"/>
<feature type="compositionally biased region" description="Basic and acidic residues" evidence="1">
    <location>
        <begin position="530"/>
        <end position="540"/>
    </location>
</feature>
<dbReference type="OrthoDB" id="603754at2759"/>
<organism evidence="2 3">
    <name type="scientific">Digitaria exilis</name>
    <dbReference type="NCBI Taxonomy" id="1010633"/>
    <lineage>
        <taxon>Eukaryota</taxon>
        <taxon>Viridiplantae</taxon>
        <taxon>Streptophyta</taxon>
        <taxon>Embryophyta</taxon>
        <taxon>Tracheophyta</taxon>
        <taxon>Spermatophyta</taxon>
        <taxon>Magnoliopsida</taxon>
        <taxon>Liliopsida</taxon>
        <taxon>Poales</taxon>
        <taxon>Poaceae</taxon>
        <taxon>PACMAD clade</taxon>
        <taxon>Panicoideae</taxon>
        <taxon>Panicodae</taxon>
        <taxon>Paniceae</taxon>
        <taxon>Anthephorinae</taxon>
        <taxon>Digitaria</taxon>
    </lineage>
</organism>
<name>A0A835FXU6_9POAL</name>